<feature type="coiled-coil region" evidence="1">
    <location>
        <begin position="119"/>
        <end position="153"/>
    </location>
</feature>
<keyword evidence="2" id="KW-1185">Reference proteome</keyword>
<dbReference type="Proteomes" id="UP000301870">
    <property type="component" value="Chromosome Z"/>
</dbReference>
<name>A0A9J7ELD3_SPOLT</name>
<dbReference type="AlphaFoldDB" id="A0A9J7ELD3"/>
<evidence type="ECO:0000313" key="2">
    <source>
        <dbReference type="Proteomes" id="UP000301870"/>
    </source>
</evidence>
<sequence>MTLPRQATLVFLACMILKTIYWWKNLYAPLQNQHLNNVRKFSSISYLVGDQKPNRLKRGLIDAGGSILKSIFGTLDSEDALKFSDAITKVQSDEKQLANLMRNNIHVVRSTILNFNNTMSKVNKNQNQLNQNLETIRKTLEQFSNSSDKLEIKTQLTMLLNDLESITIALSFDIDDINNAILFSKVNILHPTVLSPYQLFHELDLHKHKKYTCNIIIDISNLVSYYHLNKVIIVTRIPLVLPQMYNLYHTVPLPTPYDITKPDTYVLVAPSKPYVAITTDRMFYSLLESVDKSQVIQNECYVCSLGNVYSTIANPTCETKLLTEAISSLPNSCNTKLIYGLIDVFFKLNNNNWLFVQSEPGKVHVTCENDPSSYDKILFGTGMLTLPKYCTAYF</sequence>
<proteinExistence type="predicted"/>
<gene>
    <name evidence="3" type="primary">LOC111361061</name>
</gene>
<reference evidence="3" key="1">
    <citation type="submission" date="2025-08" db="UniProtKB">
        <authorList>
            <consortium name="RefSeq"/>
        </authorList>
    </citation>
    <scope>IDENTIFICATION</scope>
    <source>
        <strain evidence="3">Ishihara</strain>
        <tissue evidence="3">Whole body</tissue>
    </source>
</reference>
<protein>
    <submittedName>
        <fullName evidence="3">Uncharacterized protein LOC111361061</fullName>
    </submittedName>
</protein>
<dbReference type="RefSeq" id="XP_022833163.1">
    <property type="nucleotide sequence ID" value="XM_022977395.1"/>
</dbReference>
<accession>A0A9J7ELD3</accession>
<dbReference type="OrthoDB" id="6624493at2759"/>
<organism evidence="2 3">
    <name type="scientific">Spodoptera litura</name>
    <name type="common">Asian cotton leafworm</name>
    <dbReference type="NCBI Taxonomy" id="69820"/>
    <lineage>
        <taxon>Eukaryota</taxon>
        <taxon>Metazoa</taxon>
        <taxon>Ecdysozoa</taxon>
        <taxon>Arthropoda</taxon>
        <taxon>Hexapoda</taxon>
        <taxon>Insecta</taxon>
        <taxon>Pterygota</taxon>
        <taxon>Neoptera</taxon>
        <taxon>Endopterygota</taxon>
        <taxon>Lepidoptera</taxon>
        <taxon>Glossata</taxon>
        <taxon>Ditrysia</taxon>
        <taxon>Noctuoidea</taxon>
        <taxon>Noctuidae</taxon>
        <taxon>Amphipyrinae</taxon>
        <taxon>Spodoptera</taxon>
    </lineage>
</organism>
<evidence type="ECO:0000313" key="3">
    <source>
        <dbReference type="RefSeq" id="XP_022833163.1"/>
    </source>
</evidence>
<keyword evidence="1" id="KW-0175">Coiled coil</keyword>
<dbReference type="GeneID" id="111361061"/>
<dbReference type="KEGG" id="sliu:111361061"/>
<dbReference type="Pfam" id="PF12259">
    <property type="entry name" value="Baculo_F"/>
    <property type="match status" value="1"/>
</dbReference>
<evidence type="ECO:0000256" key="1">
    <source>
        <dbReference type="SAM" id="Coils"/>
    </source>
</evidence>
<dbReference type="InterPro" id="IPR022048">
    <property type="entry name" value="Envelope_fusion-like"/>
</dbReference>